<dbReference type="EMBL" id="ABCS01000003">
    <property type="protein sequence ID" value="EDM81381.1"/>
    <property type="molecule type" value="Genomic_DNA"/>
</dbReference>
<evidence type="ECO:0000256" key="1">
    <source>
        <dbReference type="SAM" id="MobiDB-lite"/>
    </source>
</evidence>
<gene>
    <name evidence="2" type="ORF">PPSIR1_39360</name>
</gene>
<feature type="compositionally biased region" description="Acidic residues" evidence="1">
    <location>
        <begin position="17"/>
        <end position="48"/>
    </location>
</feature>
<feature type="compositionally biased region" description="Low complexity" evidence="1">
    <location>
        <begin position="49"/>
        <end position="62"/>
    </location>
</feature>
<reference evidence="2 3" key="1">
    <citation type="submission" date="2007-06" db="EMBL/GenBank/DDBJ databases">
        <authorList>
            <person name="Shimkets L."/>
            <person name="Ferriera S."/>
            <person name="Johnson J."/>
            <person name="Kravitz S."/>
            <person name="Beeson K."/>
            <person name="Sutton G."/>
            <person name="Rogers Y.-H."/>
            <person name="Friedman R."/>
            <person name="Frazier M."/>
            <person name="Venter J.C."/>
        </authorList>
    </citation>
    <scope>NUCLEOTIDE SEQUENCE [LARGE SCALE GENOMIC DNA]</scope>
    <source>
        <strain evidence="2 3">SIR-1</strain>
    </source>
</reference>
<keyword evidence="3" id="KW-1185">Reference proteome</keyword>
<protein>
    <submittedName>
        <fullName evidence="2">Uncharacterized protein</fullName>
    </submittedName>
</protein>
<feature type="compositionally biased region" description="Acidic residues" evidence="1">
    <location>
        <begin position="63"/>
        <end position="74"/>
    </location>
</feature>
<dbReference type="InterPro" id="IPR036514">
    <property type="entry name" value="SGNH_hydro_sf"/>
</dbReference>
<feature type="region of interest" description="Disordered" evidence="1">
    <location>
        <begin position="1"/>
        <end position="86"/>
    </location>
</feature>
<dbReference type="eggNOG" id="COG1028">
    <property type="taxonomic scope" value="Bacteria"/>
</dbReference>
<comment type="caution">
    <text evidence="2">The sequence shown here is derived from an EMBL/GenBank/DDBJ whole genome shotgun (WGS) entry which is preliminary data.</text>
</comment>
<dbReference type="STRING" id="391625.PPSIR1_39360"/>
<dbReference type="AlphaFoldDB" id="A6FY02"/>
<evidence type="ECO:0000313" key="2">
    <source>
        <dbReference type="EMBL" id="EDM81381.1"/>
    </source>
</evidence>
<dbReference type="GO" id="GO:0016788">
    <property type="term" value="F:hydrolase activity, acting on ester bonds"/>
    <property type="evidence" value="ECO:0007669"/>
    <property type="project" value="UniProtKB-ARBA"/>
</dbReference>
<name>A6FY02_9BACT</name>
<accession>A6FY02</accession>
<dbReference type="Proteomes" id="UP000005801">
    <property type="component" value="Unassembled WGS sequence"/>
</dbReference>
<dbReference type="RefSeq" id="WP_006969351.1">
    <property type="nucleotide sequence ID" value="NZ_ABCS01000003.1"/>
</dbReference>
<proteinExistence type="predicted"/>
<dbReference type="OrthoDB" id="7783360at2"/>
<sequence>MSLALALSTTACGGTEGEGDGDDSTGGEEPGDSGEQDDEASSSEESSDSSESSDTSESSTDTSEAEESSTDSEESSTTGTPGEPLLTDMRMFVFGHSLINHEFTDDPPPSNELSVPHWQYLLAQEAGYDYAATGQYGFLLQHINLPPIAQWGFDIVPAPWDSDAEPFADADFTTVMLTPANFVQYKPAIEPYDGENPDAHSPVSATTTIVEWVGEQEPGAQVYIYENWPDMAGFIASFPPTPGELAGYHEHTLADFHDWWLDYQDAVLVAAPDANVRMIPVGPILATLLTDSPLSAIPVEDLYEDDAPHGRPTLYFLAGLITTTATYGVPAPEGFAVPELVHPLVAEHYDEVVARVWDELDAFTDERGVSRVW</sequence>
<organism evidence="2 3">
    <name type="scientific">Plesiocystis pacifica SIR-1</name>
    <dbReference type="NCBI Taxonomy" id="391625"/>
    <lineage>
        <taxon>Bacteria</taxon>
        <taxon>Pseudomonadati</taxon>
        <taxon>Myxococcota</taxon>
        <taxon>Polyangia</taxon>
        <taxon>Nannocystales</taxon>
        <taxon>Nannocystaceae</taxon>
        <taxon>Plesiocystis</taxon>
    </lineage>
</organism>
<dbReference type="Gene3D" id="3.40.50.1110">
    <property type="entry name" value="SGNH hydrolase"/>
    <property type="match status" value="1"/>
</dbReference>
<evidence type="ECO:0000313" key="3">
    <source>
        <dbReference type="Proteomes" id="UP000005801"/>
    </source>
</evidence>